<proteinExistence type="predicted"/>
<gene>
    <name evidence="2" type="ORF">SIDU_01615</name>
</gene>
<dbReference type="EMBL" id="CP013070">
    <property type="protein sequence ID" value="APL93322.1"/>
    <property type="molecule type" value="Genomic_DNA"/>
</dbReference>
<evidence type="ECO:0000313" key="3">
    <source>
        <dbReference type="Proteomes" id="UP000004550"/>
    </source>
</evidence>
<name>A0A1L5BKL7_SPHIB</name>
<evidence type="ECO:0000313" key="2">
    <source>
        <dbReference type="EMBL" id="APL93322.1"/>
    </source>
</evidence>
<feature type="compositionally biased region" description="Polar residues" evidence="1">
    <location>
        <begin position="1"/>
        <end position="14"/>
    </location>
</feature>
<dbReference type="RefSeq" id="WP_007683724.1">
    <property type="nucleotide sequence ID" value="NZ_CP013070.1"/>
</dbReference>
<organism evidence="2 3">
    <name type="scientific">Sphingobium indicum (strain DSM 16412 / CCM 7286 / MTCC 6364 / B90A)</name>
    <dbReference type="NCBI Taxonomy" id="861109"/>
    <lineage>
        <taxon>Bacteria</taxon>
        <taxon>Pseudomonadati</taxon>
        <taxon>Pseudomonadota</taxon>
        <taxon>Alphaproteobacteria</taxon>
        <taxon>Sphingomonadales</taxon>
        <taxon>Sphingomonadaceae</taxon>
        <taxon>Sphingobium</taxon>
    </lineage>
</organism>
<sequence>MTDNIQRGEIQQDSEQLRELEKGGRKKQFDRAVARLCYVASETASRFVRERSYRDPFAWLMEPKELFDGQSAFEACRRPEGFRRAIAFHSLGLDHDADPRLLDDIPANAFFTDFGFSGSDDSRNGSLGANEDTMPACLFTGDICSVEATHTVQIFFAMIAPTFEEVRSRLRKRHGARLEDAANVRLGFDWSAPLANVLVSAATADMLVMVDAYPTSALATGLDLHIEQRFAG</sequence>
<reference evidence="2 3" key="1">
    <citation type="journal article" date="2012" name="J. Bacteriol.">
        <title>Genome sequence of Sphingobium indicum B90A, a hexachlorocyclohexane-degrading bacterium.</title>
        <authorList>
            <person name="Anand S."/>
            <person name="Sangwan N."/>
            <person name="Lata P."/>
            <person name="Kaur J."/>
            <person name="Dua A."/>
            <person name="Singh A.K."/>
            <person name="Verma M."/>
            <person name="Kaur J."/>
            <person name="Khurana J.P."/>
            <person name="Khurana P."/>
            <person name="Mathur S."/>
            <person name="Lal R."/>
        </authorList>
    </citation>
    <scope>NUCLEOTIDE SEQUENCE [LARGE SCALE GENOMIC DNA]</scope>
    <source>
        <strain evidence="3">DSM 16412 / CCM 7286 / MTCC 6364 / B90A</strain>
    </source>
</reference>
<feature type="region of interest" description="Disordered" evidence="1">
    <location>
        <begin position="1"/>
        <end position="22"/>
    </location>
</feature>
<dbReference type="KEGG" id="sinb:SIDU_01615"/>
<dbReference type="Proteomes" id="UP000004550">
    <property type="component" value="Chromosome"/>
</dbReference>
<dbReference type="AlphaFoldDB" id="A0A1L5BKL7"/>
<accession>A0A1L5BKL7</accession>
<protein>
    <submittedName>
        <fullName evidence="2">Uncharacterized protein</fullName>
    </submittedName>
</protein>
<evidence type="ECO:0000256" key="1">
    <source>
        <dbReference type="SAM" id="MobiDB-lite"/>
    </source>
</evidence>